<feature type="coiled-coil region" evidence="1">
    <location>
        <begin position="69"/>
        <end position="121"/>
    </location>
</feature>
<accession>A0AA42EEU9</accession>
<protein>
    <recommendedName>
        <fullName evidence="5">Phage abortive infection protein</fullName>
    </recommendedName>
</protein>
<dbReference type="Proteomes" id="UP001148834">
    <property type="component" value="Unassembled WGS sequence"/>
</dbReference>
<dbReference type="AlphaFoldDB" id="A0AA42EEU9"/>
<evidence type="ECO:0000313" key="3">
    <source>
        <dbReference type="EMBL" id="MDD2168232.1"/>
    </source>
</evidence>
<keyword evidence="2" id="KW-0812">Transmembrane</keyword>
<feature type="transmembrane region" description="Helical" evidence="2">
    <location>
        <begin position="15"/>
        <end position="37"/>
    </location>
</feature>
<comment type="caution">
    <text evidence="3">The sequence shown here is derived from an EMBL/GenBank/DDBJ whole genome shotgun (WGS) entry which is preliminary data.</text>
</comment>
<sequence length="303" mass="36273">MVTSTISYFSMCNKFICYCLTIIHLSIALFVFSSFSIYQKFNEKGAWEAAVDVFTLLGGMLAIGTVYTYFNIEQKTKEFKEKHKEATEEIDNTKKQIILELEKLKENNQTLADLIQEYEIKQKFIDYIKYQKGQEKELKKYVNQEHRSVENCLLVNIIKAKWFLDTAINSNEIHSILFAEKELIWGYRQLIDFDTDFYHLYINQVFNMLKSLNEYCHRKNEEWENYFQSELIDLMVDFVKEDERDKINILSKEYLKQFKQIYEEYVTTDVERNRFIKVINTENKKITKITKVLGLKRNNILVP</sequence>
<reference evidence="3" key="1">
    <citation type="submission" date="2022-09" db="EMBL/GenBank/DDBJ databases">
        <title>Molecular characterization of Glaesserella parasuis strains circulating in commercial swine farms using whole-genome sequencing.</title>
        <authorList>
            <person name="Mugabi R."/>
            <person name="Clavijo M."/>
            <person name="Li G."/>
        </authorList>
    </citation>
    <scope>NUCLEOTIDE SEQUENCE</scope>
    <source>
        <strain evidence="3">0435-53</strain>
    </source>
</reference>
<evidence type="ECO:0000256" key="1">
    <source>
        <dbReference type="SAM" id="Coils"/>
    </source>
</evidence>
<gene>
    <name evidence="3" type="ORF">N5925_06425</name>
</gene>
<dbReference type="EMBL" id="JAODIR010000029">
    <property type="protein sequence ID" value="MDD2168232.1"/>
    <property type="molecule type" value="Genomic_DNA"/>
</dbReference>
<organism evidence="3 4">
    <name type="scientific">Glaesserella parasuis</name>
    <name type="common">Haemophilus parasuis</name>
    <dbReference type="NCBI Taxonomy" id="738"/>
    <lineage>
        <taxon>Bacteria</taxon>
        <taxon>Pseudomonadati</taxon>
        <taxon>Pseudomonadota</taxon>
        <taxon>Gammaproteobacteria</taxon>
        <taxon>Pasteurellales</taxon>
        <taxon>Pasteurellaceae</taxon>
        <taxon>Glaesserella</taxon>
    </lineage>
</organism>
<proteinExistence type="predicted"/>
<evidence type="ECO:0000256" key="2">
    <source>
        <dbReference type="SAM" id="Phobius"/>
    </source>
</evidence>
<evidence type="ECO:0000313" key="4">
    <source>
        <dbReference type="Proteomes" id="UP001148834"/>
    </source>
</evidence>
<name>A0AA42EEU9_GLAPU</name>
<keyword evidence="2" id="KW-0472">Membrane</keyword>
<evidence type="ECO:0008006" key="5">
    <source>
        <dbReference type="Google" id="ProtNLM"/>
    </source>
</evidence>
<dbReference type="RefSeq" id="WP_261475538.1">
    <property type="nucleotide sequence ID" value="NZ_CP180616.1"/>
</dbReference>
<keyword evidence="2" id="KW-1133">Transmembrane helix</keyword>
<keyword evidence="1" id="KW-0175">Coiled coil</keyword>
<feature type="transmembrane region" description="Helical" evidence="2">
    <location>
        <begin position="49"/>
        <end position="70"/>
    </location>
</feature>